<evidence type="ECO:0000313" key="6">
    <source>
        <dbReference type="Proteomes" id="UP000217215"/>
    </source>
</evidence>
<dbReference type="OrthoDB" id="9815825at2"/>
<evidence type="ECO:0000259" key="3">
    <source>
        <dbReference type="Pfam" id="PF01408"/>
    </source>
</evidence>
<dbReference type="EMBL" id="CP016773">
    <property type="protein sequence ID" value="ASY15600.1"/>
    <property type="molecule type" value="Genomic_DNA"/>
</dbReference>
<dbReference type="PANTHER" id="PTHR22604:SF105">
    <property type="entry name" value="TRANS-1,2-DIHYDROBENZENE-1,2-DIOL DEHYDROGENASE"/>
    <property type="match status" value="1"/>
</dbReference>
<protein>
    <submittedName>
        <fullName evidence="5">Dehydrogenase</fullName>
    </submittedName>
</protein>
<dbReference type="Proteomes" id="UP000217215">
    <property type="component" value="Chromosome"/>
</dbReference>
<dbReference type="InterPro" id="IPR050984">
    <property type="entry name" value="Gfo/Idh/MocA_domain"/>
</dbReference>
<keyword evidence="6" id="KW-1185">Reference proteome</keyword>
<accession>A0A249KFN2</accession>
<dbReference type="GO" id="GO:0016491">
    <property type="term" value="F:oxidoreductase activity"/>
    <property type="evidence" value="ECO:0007669"/>
    <property type="project" value="UniProtKB-KW"/>
</dbReference>
<evidence type="ECO:0000259" key="4">
    <source>
        <dbReference type="Pfam" id="PF22725"/>
    </source>
</evidence>
<evidence type="ECO:0000256" key="2">
    <source>
        <dbReference type="ARBA" id="ARBA00023002"/>
    </source>
</evidence>
<reference evidence="5 6" key="1">
    <citation type="submission" date="2016-07" db="EMBL/GenBank/DDBJ databases">
        <title>High microdiversification within the ubiquitous acI lineage of Actinobacteria.</title>
        <authorList>
            <person name="Neuenschwander S.M."/>
            <person name="Salcher M."/>
            <person name="Ghai R."/>
            <person name="Pernthaler J."/>
        </authorList>
    </citation>
    <scope>NUCLEOTIDE SEQUENCE [LARGE SCALE GENOMIC DNA]</scope>
    <source>
        <strain evidence="5">MMS-IA-56</strain>
    </source>
</reference>
<comment type="similarity">
    <text evidence="1">Belongs to the Gfo/Idh/MocA family.</text>
</comment>
<evidence type="ECO:0000256" key="1">
    <source>
        <dbReference type="ARBA" id="ARBA00010928"/>
    </source>
</evidence>
<dbReference type="KEGG" id="psuf:A1sIA56_01480"/>
<evidence type="ECO:0000313" key="5">
    <source>
        <dbReference type="EMBL" id="ASY15600.1"/>
    </source>
</evidence>
<dbReference type="Pfam" id="PF01408">
    <property type="entry name" value="GFO_IDH_MocA"/>
    <property type="match status" value="1"/>
</dbReference>
<name>A0A249KFN2_9ACTN</name>
<dbReference type="InterPro" id="IPR055170">
    <property type="entry name" value="GFO_IDH_MocA-like_dom"/>
</dbReference>
<dbReference type="Gene3D" id="3.30.360.10">
    <property type="entry name" value="Dihydrodipicolinate Reductase, domain 2"/>
    <property type="match status" value="1"/>
</dbReference>
<feature type="domain" description="Gfo/Idh/MocA-like oxidoreductase N-terminal" evidence="3">
    <location>
        <begin position="18"/>
        <end position="134"/>
    </location>
</feature>
<gene>
    <name evidence="5" type="ORF">A1sIA56_01480</name>
</gene>
<sequence length="340" mass="37351">MTALPKPHVFSAADSKPLRWGIFGAGWISDAMVKTAQLNSTQQFVTVASRTPGKAEAFAQKWNLDSFHNSYEELAAREDIDAIYIGTLPSDRLEVALVAINAGKHVLIEKPITMDYAEAEQIYAAAKAKKVLAMEAMWTRFLPQMDIARQLVADGALGDVELVVSNFCQNNLEVTRLFTLGGGNPIIDMGIYPAALSQQFLGNPTEIHAFGKLHPNDIDEETHAFMRFANGSRSNFVLSARTTLPHWAGVSGSKGAITFGTPWFTPSSITFHESTFNGAQTTWVDELGIPEHLGLIYQVHAFAQYVEQGLLEGPLYTHHDSLSNIKTVLEIGNLIGTRYK</sequence>
<dbReference type="Pfam" id="PF22725">
    <property type="entry name" value="GFO_IDH_MocA_C3"/>
    <property type="match status" value="1"/>
</dbReference>
<dbReference type="InterPro" id="IPR000683">
    <property type="entry name" value="Gfo/Idh/MocA-like_OxRdtase_N"/>
</dbReference>
<dbReference type="SUPFAM" id="SSF51735">
    <property type="entry name" value="NAD(P)-binding Rossmann-fold domains"/>
    <property type="match status" value="1"/>
</dbReference>
<dbReference type="RefSeq" id="WP_095673194.1">
    <property type="nucleotide sequence ID" value="NZ_CP016773.1"/>
</dbReference>
<dbReference type="SUPFAM" id="SSF55347">
    <property type="entry name" value="Glyceraldehyde-3-phosphate dehydrogenase-like, C-terminal domain"/>
    <property type="match status" value="1"/>
</dbReference>
<keyword evidence="2" id="KW-0560">Oxidoreductase</keyword>
<organism evidence="5 6">
    <name type="scientific">Candidatus Planktophila sulfonica</name>
    <dbReference type="NCBI Taxonomy" id="1884904"/>
    <lineage>
        <taxon>Bacteria</taxon>
        <taxon>Bacillati</taxon>
        <taxon>Actinomycetota</taxon>
        <taxon>Actinomycetes</taxon>
        <taxon>Candidatus Nanopelagicales</taxon>
        <taxon>Candidatus Nanopelagicaceae</taxon>
        <taxon>Candidatus Planktophila</taxon>
    </lineage>
</organism>
<dbReference type="AlphaFoldDB" id="A0A249KFN2"/>
<proteinExistence type="inferred from homology"/>
<dbReference type="Gene3D" id="3.40.50.720">
    <property type="entry name" value="NAD(P)-binding Rossmann-like Domain"/>
    <property type="match status" value="1"/>
</dbReference>
<dbReference type="PANTHER" id="PTHR22604">
    <property type="entry name" value="OXIDOREDUCTASES"/>
    <property type="match status" value="1"/>
</dbReference>
<dbReference type="GO" id="GO:0000166">
    <property type="term" value="F:nucleotide binding"/>
    <property type="evidence" value="ECO:0007669"/>
    <property type="project" value="InterPro"/>
</dbReference>
<feature type="domain" description="GFO/IDH/MocA-like oxidoreductase" evidence="4">
    <location>
        <begin position="148"/>
        <end position="257"/>
    </location>
</feature>
<dbReference type="InterPro" id="IPR036291">
    <property type="entry name" value="NAD(P)-bd_dom_sf"/>
</dbReference>